<evidence type="ECO:0000256" key="3">
    <source>
        <dbReference type="ARBA" id="ARBA00023163"/>
    </source>
</evidence>
<name>A0A2N9GGL4_FAGSY</name>
<dbReference type="InterPro" id="IPR036093">
    <property type="entry name" value="NAC_dom_sf"/>
</dbReference>
<dbReference type="EMBL" id="OIVN01001868">
    <property type="protein sequence ID" value="SPC98431.1"/>
    <property type="molecule type" value="Genomic_DNA"/>
</dbReference>
<dbReference type="GO" id="GO:0003677">
    <property type="term" value="F:DNA binding"/>
    <property type="evidence" value="ECO:0007669"/>
    <property type="project" value="UniProtKB-KW"/>
</dbReference>
<proteinExistence type="predicted"/>
<dbReference type="PANTHER" id="PTHR31744">
    <property type="entry name" value="PROTEIN CUP-SHAPED COTYLEDON 2-RELATED"/>
    <property type="match status" value="1"/>
</dbReference>
<evidence type="ECO:0000256" key="4">
    <source>
        <dbReference type="ARBA" id="ARBA00023242"/>
    </source>
</evidence>
<evidence type="ECO:0000256" key="2">
    <source>
        <dbReference type="ARBA" id="ARBA00023125"/>
    </source>
</evidence>
<gene>
    <name evidence="7" type="ORF">FSB_LOCUS26313</name>
    <name evidence="8" type="ORF">FSB_LOCUS53721</name>
</gene>
<accession>A0A2N9GGL4</accession>
<dbReference type="Pfam" id="PF02365">
    <property type="entry name" value="NAM"/>
    <property type="match status" value="1"/>
</dbReference>
<evidence type="ECO:0000259" key="6">
    <source>
        <dbReference type="PROSITE" id="PS51005"/>
    </source>
</evidence>
<dbReference type="SUPFAM" id="SSF101941">
    <property type="entry name" value="NAC domain"/>
    <property type="match status" value="1"/>
</dbReference>
<dbReference type="InterPro" id="IPR003441">
    <property type="entry name" value="NAC-dom"/>
</dbReference>
<feature type="region of interest" description="Disordered" evidence="5">
    <location>
        <begin position="442"/>
        <end position="469"/>
    </location>
</feature>
<feature type="domain" description="NAC" evidence="6">
    <location>
        <begin position="16"/>
        <end position="164"/>
    </location>
</feature>
<dbReference type="Gene3D" id="2.170.150.80">
    <property type="entry name" value="NAC domain"/>
    <property type="match status" value="1"/>
</dbReference>
<dbReference type="AlphaFoldDB" id="A0A2N9GGL4"/>
<reference evidence="7" key="1">
    <citation type="submission" date="2018-02" db="EMBL/GenBank/DDBJ databases">
        <authorList>
            <person name="Cohen D.B."/>
            <person name="Kent A.D."/>
        </authorList>
    </citation>
    <scope>NUCLEOTIDE SEQUENCE</scope>
</reference>
<evidence type="ECO:0000256" key="5">
    <source>
        <dbReference type="SAM" id="MobiDB-lite"/>
    </source>
</evidence>
<evidence type="ECO:0000313" key="8">
    <source>
        <dbReference type="EMBL" id="SPD25839.1"/>
    </source>
</evidence>
<keyword evidence="3" id="KW-0804">Transcription</keyword>
<keyword evidence="4" id="KW-0539">Nucleus</keyword>
<keyword evidence="2" id="KW-0238">DNA-binding</keyword>
<dbReference type="PANTHER" id="PTHR31744:SF210">
    <property type="entry name" value="NAC DOMAIN-CONTAINING PROTEIN 86-LIKE"/>
    <property type="match status" value="1"/>
</dbReference>
<dbReference type="PROSITE" id="PS51005">
    <property type="entry name" value="NAC"/>
    <property type="match status" value="1"/>
</dbReference>
<evidence type="ECO:0000313" key="7">
    <source>
        <dbReference type="EMBL" id="SPC98431.1"/>
    </source>
</evidence>
<dbReference type="EMBL" id="OIVN01006134">
    <property type="protein sequence ID" value="SPD25839.1"/>
    <property type="molecule type" value="Genomic_DNA"/>
</dbReference>
<dbReference type="GO" id="GO:0006355">
    <property type="term" value="P:regulation of DNA-templated transcription"/>
    <property type="evidence" value="ECO:0007669"/>
    <property type="project" value="InterPro"/>
</dbReference>
<protein>
    <recommendedName>
        <fullName evidence="6">NAC domain-containing protein</fullName>
    </recommendedName>
</protein>
<sequence>MRNSGLDWLMGRESFPFPGFWFHPTDVELVMYFLMRKVMGRKFHVEVIAEVDVYKFAPWDLPDKSILKGDLKWYFFCPIEKEYLGGVRMNRATEVGHWKVTGNDRHVNYKNALVCSIKTLIFHMGKAPGKRTDWVMHEYRLDNKYLAGRGVAQNEHVLCMIFHEEGLGPRNGAQYRAPFKEEDWNDDEEVDLVEALRSSLLSTPTSVLPNNQSNSLAAGTLQWEDWNDDEEVDFVEAVHSCGLSTPASVLPNNHSISVAGTSQWDGTASELCLSENGLYLHELLPAVHSNNDVSVAGTLQWDGTPSESYLSEAGLYLHELLPAVHSNNDVLVAGTSQWDGMPSESCLFETGLYLQDLLPAVHGNIDVSEELHQVLADVSFSTSLVLNEDKKNKNVSHDGSAEATFPFDVSELYYEALGDMGNTSGLGYDFISLEDLNEPLNCPPEAQPFSVSDLFSKKDRKRKREEDEN</sequence>
<organism evidence="7">
    <name type="scientific">Fagus sylvatica</name>
    <name type="common">Beechnut</name>
    <dbReference type="NCBI Taxonomy" id="28930"/>
    <lineage>
        <taxon>Eukaryota</taxon>
        <taxon>Viridiplantae</taxon>
        <taxon>Streptophyta</taxon>
        <taxon>Embryophyta</taxon>
        <taxon>Tracheophyta</taxon>
        <taxon>Spermatophyta</taxon>
        <taxon>Magnoliopsida</taxon>
        <taxon>eudicotyledons</taxon>
        <taxon>Gunneridae</taxon>
        <taxon>Pentapetalae</taxon>
        <taxon>rosids</taxon>
        <taxon>fabids</taxon>
        <taxon>Fagales</taxon>
        <taxon>Fagaceae</taxon>
        <taxon>Fagus</taxon>
    </lineage>
</organism>
<evidence type="ECO:0000256" key="1">
    <source>
        <dbReference type="ARBA" id="ARBA00023015"/>
    </source>
</evidence>
<keyword evidence="1" id="KW-0805">Transcription regulation</keyword>